<evidence type="ECO:0000313" key="7">
    <source>
        <dbReference type="Proteomes" id="UP000199137"/>
    </source>
</evidence>
<dbReference type="STRING" id="112413.SAMN05421854_105432"/>
<feature type="domain" description="GS catalytic" evidence="5">
    <location>
        <begin position="115"/>
        <end position="450"/>
    </location>
</feature>
<dbReference type="PANTHER" id="PTHR43785">
    <property type="entry name" value="GAMMA-GLUTAMYLPUTRESCINE SYNTHETASE"/>
    <property type="match status" value="1"/>
</dbReference>
<evidence type="ECO:0000313" key="6">
    <source>
        <dbReference type="EMBL" id="SFP49419.1"/>
    </source>
</evidence>
<dbReference type="InterPro" id="IPR036651">
    <property type="entry name" value="Gln_synt_N_sf"/>
</dbReference>
<dbReference type="Gene3D" id="3.10.20.70">
    <property type="entry name" value="Glutamine synthetase, N-terminal domain"/>
    <property type="match status" value="1"/>
</dbReference>
<evidence type="ECO:0000256" key="2">
    <source>
        <dbReference type="ARBA" id="ARBA00022598"/>
    </source>
</evidence>
<evidence type="ECO:0000259" key="5">
    <source>
        <dbReference type="PROSITE" id="PS51987"/>
    </source>
</evidence>
<dbReference type="GO" id="GO:0004356">
    <property type="term" value="F:glutamine synthetase activity"/>
    <property type="evidence" value="ECO:0007669"/>
    <property type="project" value="InterPro"/>
</dbReference>
<sequence>MTKAASAAAKDLAAAGVGGVHLAWADNNGIPRSRVVPVGGLADAAVRGVGATSLFAVFDSHDAITYAHSGLGTPSGDIRLLPVVERLRRLAGQPALAWAPVRQLAADGSPWPYCQRSVLERQVAEAARRGLEFRAGYELEFSVAPAGSEDVVSAPGHRGPAYSPHALIGLDGFIAALLHDFAANGLQIGQLHAEYGVAQLELSLAATDPVSAADDQLVARQTIHAAAHAHGLVASFAPMIGLGAAGNGWHLHTSVRRKGRNLLAGDGVPEGEGAAYLGGLLRDLPALTAITAPSVPSTMRLRPGFFAGAYAFWGVENREAPLRYVPGTALLGAEHANVELKTSDASANPYLALAVVLAAGMAGIEDAAVLPEPIAEDPGGWSEGERNTAGVLPLPASPSEQDTALLANPRVSGALGDELLGAFRAVRASDAAWAAERAPEEIVAAHLWRY</sequence>
<dbReference type="Pfam" id="PF00120">
    <property type="entry name" value="Gln-synt_C"/>
    <property type="match status" value="1"/>
</dbReference>
<dbReference type="GO" id="GO:0006542">
    <property type="term" value="P:glutamine biosynthetic process"/>
    <property type="evidence" value="ECO:0007669"/>
    <property type="project" value="InterPro"/>
</dbReference>
<dbReference type="PANTHER" id="PTHR43785:SF12">
    <property type="entry name" value="TYPE-1 GLUTAMINE SYNTHETASE 2"/>
    <property type="match status" value="1"/>
</dbReference>
<organism evidence="6 7">
    <name type="scientific">Amycolatopsis rubida</name>
    <dbReference type="NCBI Taxonomy" id="112413"/>
    <lineage>
        <taxon>Bacteria</taxon>
        <taxon>Bacillati</taxon>
        <taxon>Actinomycetota</taxon>
        <taxon>Actinomycetes</taxon>
        <taxon>Pseudonocardiales</taxon>
        <taxon>Pseudonocardiaceae</taxon>
        <taxon>Amycolatopsis</taxon>
    </lineage>
</organism>
<dbReference type="AlphaFoldDB" id="A0A1I5QT34"/>
<dbReference type="PROSITE" id="PS51987">
    <property type="entry name" value="GS_CATALYTIC"/>
    <property type="match status" value="1"/>
</dbReference>
<evidence type="ECO:0000256" key="1">
    <source>
        <dbReference type="ARBA" id="ARBA00009897"/>
    </source>
</evidence>
<dbReference type="Proteomes" id="UP000199137">
    <property type="component" value="Unassembled WGS sequence"/>
</dbReference>
<accession>A0A1I5QT34</accession>
<name>A0A1I5QT34_9PSEU</name>
<dbReference type="InterPro" id="IPR014746">
    <property type="entry name" value="Gln_synth/guanido_kin_cat_dom"/>
</dbReference>
<dbReference type="SMART" id="SM01230">
    <property type="entry name" value="Gln-synt_C"/>
    <property type="match status" value="1"/>
</dbReference>
<comment type="similarity">
    <text evidence="1 3 4">Belongs to the glutamine synthetase family.</text>
</comment>
<proteinExistence type="inferred from homology"/>
<evidence type="ECO:0000256" key="3">
    <source>
        <dbReference type="PROSITE-ProRule" id="PRU01331"/>
    </source>
</evidence>
<dbReference type="InterPro" id="IPR008146">
    <property type="entry name" value="Gln_synth_cat_dom"/>
</dbReference>
<dbReference type="RefSeq" id="WP_167545389.1">
    <property type="nucleotide sequence ID" value="NZ_FOWC01000005.1"/>
</dbReference>
<reference evidence="6 7" key="1">
    <citation type="submission" date="2016-10" db="EMBL/GenBank/DDBJ databases">
        <authorList>
            <person name="de Groot N.N."/>
        </authorList>
    </citation>
    <scope>NUCLEOTIDE SEQUENCE [LARGE SCALE GENOMIC DNA]</scope>
    <source>
        <strain evidence="6 7">DSM 44637</strain>
    </source>
</reference>
<dbReference type="Gene3D" id="3.30.590.10">
    <property type="entry name" value="Glutamine synthetase/guanido kinase, catalytic domain"/>
    <property type="match status" value="1"/>
</dbReference>
<gene>
    <name evidence="6" type="ORF">SAMN05421854_105432</name>
</gene>
<protein>
    <submittedName>
        <fullName evidence="6">Glutamine synthetase</fullName>
    </submittedName>
</protein>
<dbReference type="SUPFAM" id="SSF55931">
    <property type="entry name" value="Glutamine synthetase/guanido kinase"/>
    <property type="match status" value="1"/>
</dbReference>
<dbReference type="EMBL" id="FOWC01000005">
    <property type="protein sequence ID" value="SFP49419.1"/>
    <property type="molecule type" value="Genomic_DNA"/>
</dbReference>
<evidence type="ECO:0000256" key="4">
    <source>
        <dbReference type="RuleBase" id="RU000384"/>
    </source>
</evidence>
<keyword evidence="2" id="KW-0436">Ligase</keyword>